<dbReference type="InterPro" id="IPR043472">
    <property type="entry name" value="Macro_dom-like"/>
</dbReference>
<proteinExistence type="predicted"/>
<dbReference type="Proteomes" id="UP000053259">
    <property type="component" value="Unassembled WGS sequence"/>
</dbReference>
<keyword evidence="4" id="KW-1185">Reference proteome</keyword>
<dbReference type="InterPro" id="IPR002589">
    <property type="entry name" value="Macro_dom"/>
</dbReference>
<dbReference type="VEuPathDB" id="FungiDB:PV09_06421"/>
<protein>
    <recommendedName>
        <fullName evidence="2">Macro domain-containing protein</fullName>
    </recommendedName>
</protein>
<accession>A0A0D1XIY0</accession>
<organism evidence="3 4">
    <name type="scientific">Verruconis gallopava</name>
    <dbReference type="NCBI Taxonomy" id="253628"/>
    <lineage>
        <taxon>Eukaryota</taxon>
        <taxon>Fungi</taxon>
        <taxon>Dikarya</taxon>
        <taxon>Ascomycota</taxon>
        <taxon>Pezizomycotina</taxon>
        <taxon>Dothideomycetes</taxon>
        <taxon>Pleosporomycetidae</taxon>
        <taxon>Venturiales</taxon>
        <taxon>Sympoventuriaceae</taxon>
        <taxon>Verruconis</taxon>
    </lineage>
</organism>
<dbReference type="NCBIfam" id="NF001664">
    <property type="entry name" value="PRK00431.1-6"/>
    <property type="match status" value="1"/>
</dbReference>
<feature type="compositionally biased region" description="Basic and acidic residues" evidence="1">
    <location>
        <begin position="249"/>
        <end position="262"/>
    </location>
</feature>
<dbReference type="GeneID" id="27314394"/>
<dbReference type="SMART" id="SM00506">
    <property type="entry name" value="A1pp"/>
    <property type="match status" value="1"/>
</dbReference>
<dbReference type="OrthoDB" id="6077599at2759"/>
<feature type="region of interest" description="Disordered" evidence="1">
    <location>
        <begin position="244"/>
        <end position="316"/>
    </location>
</feature>
<dbReference type="STRING" id="253628.A0A0D1XIY0"/>
<evidence type="ECO:0000313" key="4">
    <source>
        <dbReference type="Proteomes" id="UP000053259"/>
    </source>
</evidence>
<feature type="domain" description="Macro" evidence="2">
    <location>
        <begin position="51"/>
        <end position="234"/>
    </location>
</feature>
<dbReference type="SUPFAM" id="SSF52949">
    <property type="entry name" value="Macro domain-like"/>
    <property type="match status" value="1"/>
</dbReference>
<dbReference type="RefSeq" id="XP_016212140.1">
    <property type="nucleotide sequence ID" value="XM_016360058.1"/>
</dbReference>
<dbReference type="PROSITE" id="PS51154">
    <property type="entry name" value="MACRO"/>
    <property type="match status" value="1"/>
</dbReference>
<dbReference type="AlphaFoldDB" id="A0A0D1XIY0"/>
<reference evidence="3 4" key="1">
    <citation type="submission" date="2015-01" db="EMBL/GenBank/DDBJ databases">
        <title>The Genome Sequence of Ochroconis gallopava CBS43764.</title>
        <authorList>
            <consortium name="The Broad Institute Genomics Platform"/>
            <person name="Cuomo C."/>
            <person name="de Hoog S."/>
            <person name="Gorbushina A."/>
            <person name="Stielow B."/>
            <person name="Teixiera M."/>
            <person name="Abouelleil A."/>
            <person name="Chapman S.B."/>
            <person name="Priest M."/>
            <person name="Young S.K."/>
            <person name="Wortman J."/>
            <person name="Nusbaum C."/>
            <person name="Birren B."/>
        </authorList>
    </citation>
    <scope>NUCLEOTIDE SEQUENCE [LARGE SCALE GENOMIC DNA]</scope>
    <source>
        <strain evidence="3 4">CBS 43764</strain>
    </source>
</reference>
<feature type="compositionally biased region" description="Acidic residues" evidence="1">
    <location>
        <begin position="280"/>
        <end position="289"/>
    </location>
</feature>
<gene>
    <name evidence="3" type="ORF">PV09_06421</name>
</gene>
<dbReference type="InParanoid" id="A0A0D1XIY0"/>
<dbReference type="HOGENOM" id="CLU_046550_10_2_1"/>
<dbReference type="Gene3D" id="3.40.220.10">
    <property type="entry name" value="Leucine Aminopeptidase, subunit E, domain 1"/>
    <property type="match status" value="1"/>
</dbReference>
<evidence type="ECO:0000313" key="3">
    <source>
        <dbReference type="EMBL" id="KIW02271.1"/>
    </source>
</evidence>
<name>A0A0D1XIY0_9PEZI</name>
<evidence type="ECO:0000256" key="1">
    <source>
        <dbReference type="SAM" id="MobiDB-lite"/>
    </source>
</evidence>
<sequence length="316" mass="35076">MLHFFHRFPPRKLNHRLRPSLKRTMTTLIPLSEIPTLPLLYKLQRLRPHALPAHPVNERHNAKIALIRNDITKLQVDSIVNAANESLLGGGGVDGAIHRAAGPALLRECRTLNGCPTGSAKITDAYSLPCKKVIHAVGPVYYITKRDGTNETLLRGCYRRSLELAEEHGLKSIAFSALSTGVYGYPSHEAAEAAVSEVRNFLDEREDSALERIVFCNFLEKDEKAYEEILPKYFPSEEAVVEAAGSNELEDKLPEAPKDKPAPEGAMVQPQTKKLMASHDDDESDEEWEKIEKTDVPHKATVEDAVDDEVGGKSKV</sequence>
<dbReference type="CDD" id="cd02908">
    <property type="entry name" value="Macro_OAADPr_deacetylase"/>
    <property type="match status" value="1"/>
</dbReference>
<feature type="compositionally biased region" description="Basic and acidic residues" evidence="1">
    <location>
        <begin position="290"/>
        <end position="302"/>
    </location>
</feature>
<evidence type="ECO:0000259" key="2">
    <source>
        <dbReference type="PROSITE" id="PS51154"/>
    </source>
</evidence>
<dbReference type="EMBL" id="KN847550">
    <property type="protein sequence ID" value="KIW02271.1"/>
    <property type="molecule type" value="Genomic_DNA"/>
</dbReference>
<dbReference type="Pfam" id="PF01661">
    <property type="entry name" value="Macro"/>
    <property type="match status" value="1"/>
</dbReference>
<dbReference type="PANTHER" id="PTHR11106:SF27">
    <property type="entry name" value="MACRO DOMAIN-CONTAINING PROTEIN"/>
    <property type="match status" value="1"/>
</dbReference>
<dbReference type="PANTHER" id="PTHR11106">
    <property type="entry name" value="GANGLIOSIDE INDUCED DIFFERENTIATION ASSOCIATED PROTEIN 2-RELATED"/>
    <property type="match status" value="1"/>
</dbReference>